<feature type="compositionally biased region" description="Polar residues" evidence="1">
    <location>
        <begin position="401"/>
        <end position="414"/>
    </location>
</feature>
<proteinExistence type="predicted"/>
<gene>
    <name evidence="4" type="primary">LOC108671293</name>
</gene>
<name>A0A8B7NKV1_HYAAZ</name>
<protein>
    <submittedName>
        <fullName evidence="4">Uncharacterized protein LOC108671293</fullName>
    </submittedName>
</protein>
<dbReference type="Proteomes" id="UP000694843">
    <property type="component" value="Unplaced"/>
</dbReference>
<evidence type="ECO:0000256" key="2">
    <source>
        <dbReference type="SAM" id="SignalP"/>
    </source>
</evidence>
<dbReference type="AlphaFoldDB" id="A0A8B7NKV1"/>
<keyword evidence="2" id="KW-0732">Signal</keyword>
<feature type="compositionally biased region" description="Polar residues" evidence="1">
    <location>
        <begin position="474"/>
        <end position="493"/>
    </location>
</feature>
<sequence>MMLQAILLQLLSATVILGAPIERIPNEAKVGSKDAKTSNDRQERFLFPMIIYDNGKGKSNLLPLKAHAGRRDAEGENLEMQFPMGESAHSKINPAMPSNIFQPLNGLSNNFLPSLATLPGLGGLSGLPGFGGLGLRGLGGLGGLNTGGIFPFFPSLNGVTFNDIIPGLQNLIDLYPSITSSSPFFNVLNKTRGLGQPGQGVYLFTPLTGLVSINGILNKTKQGRDETNGPDSAQEFLDTLQKIYGISLLQQNALSRQSASSQLLSNSFLEPNLQSLMQPNLESYFQSMYLPSNSFSNEFTNPFFNAQSPLQTAGLQLPNIPSNPLTNSALQTLQQELFNAVSSQSGQLETTTVKNQDETPQTTLKIDSNHPPATENMKQNVESSPISSSKFQLKSKEKTDQQSSRIPNPSQEGSGSDPASKKNRYQSQETATPLPLQERENSKFNSKSTASRGDDETPLRHRGAALPNPVSGPATVQQRDTPSVLSIRLQRNI</sequence>
<evidence type="ECO:0000313" key="3">
    <source>
        <dbReference type="Proteomes" id="UP000694843"/>
    </source>
</evidence>
<feature type="chain" id="PRO_5034182516" evidence="2">
    <location>
        <begin position="19"/>
        <end position="493"/>
    </location>
</feature>
<reference evidence="4" key="1">
    <citation type="submission" date="2025-08" db="UniProtKB">
        <authorList>
            <consortium name="RefSeq"/>
        </authorList>
    </citation>
    <scope>IDENTIFICATION</scope>
    <source>
        <tissue evidence="4">Whole organism</tissue>
    </source>
</reference>
<feature type="compositionally biased region" description="Polar residues" evidence="1">
    <location>
        <begin position="376"/>
        <end position="392"/>
    </location>
</feature>
<accession>A0A8B7NKV1</accession>
<dbReference type="RefSeq" id="XP_018014290.1">
    <property type="nucleotide sequence ID" value="XM_018158801.2"/>
</dbReference>
<keyword evidence="3" id="KW-1185">Reference proteome</keyword>
<feature type="region of interest" description="Disordered" evidence="1">
    <location>
        <begin position="344"/>
        <end position="493"/>
    </location>
</feature>
<evidence type="ECO:0000313" key="4">
    <source>
        <dbReference type="RefSeq" id="XP_018014290.1"/>
    </source>
</evidence>
<evidence type="ECO:0000256" key="1">
    <source>
        <dbReference type="SAM" id="MobiDB-lite"/>
    </source>
</evidence>
<feature type="signal peptide" evidence="2">
    <location>
        <begin position="1"/>
        <end position="18"/>
    </location>
</feature>
<dbReference type="KEGG" id="hazt:108671293"/>
<organism evidence="3 4">
    <name type="scientific">Hyalella azteca</name>
    <name type="common">Amphipod</name>
    <dbReference type="NCBI Taxonomy" id="294128"/>
    <lineage>
        <taxon>Eukaryota</taxon>
        <taxon>Metazoa</taxon>
        <taxon>Ecdysozoa</taxon>
        <taxon>Arthropoda</taxon>
        <taxon>Crustacea</taxon>
        <taxon>Multicrustacea</taxon>
        <taxon>Malacostraca</taxon>
        <taxon>Eumalacostraca</taxon>
        <taxon>Peracarida</taxon>
        <taxon>Amphipoda</taxon>
        <taxon>Senticaudata</taxon>
        <taxon>Talitrida</taxon>
        <taxon>Talitroidea</taxon>
        <taxon>Hyalellidae</taxon>
        <taxon>Hyalella</taxon>
    </lineage>
</organism>
<feature type="compositionally biased region" description="Polar residues" evidence="1">
    <location>
        <begin position="344"/>
        <end position="366"/>
    </location>
</feature>
<dbReference type="GeneID" id="108671293"/>